<sequence>MTKEIVIQEEGHALRKIVAGLFISLDGVVDSPENSPHRWTSDEMMDRMANGIAQADTVLVGSSTYSLLAQFWQYESDTEPMARFLNHSHKYVVSRSMHELEWQPASLITGDLVQELTRLKQQPGKNIQIPGSPRLVRLLLREGLLDEFTLHICPVVVGSGMRLFDEINAPLKLTLVDSTLYRNGVLGVTYRTSRN</sequence>
<dbReference type="AlphaFoldDB" id="A0AA95EX80"/>
<dbReference type="Pfam" id="PF01872">
    <property type="entry name" value="RibD_C"/>
    <property type="match status" value="1"/>
</dbReference>
<keyword evidence="3" id="KW-1185">Reference proteome</keyword>
<dbReference type="SUPFAM" id="SSF53597">
    <property type="entry name" value="Dihydrofolate reductase-like"/>
    <property type="match status" value="1"/>
</dbReference>
<reference evidence="2" key="1">
    <citation type="submission" date="2023-03" db="EMBL/GenBank/DDBJ databases">
        <title>Andean soil-derived lignocellulolytic bacterial consortium as a source of novel taxa and putative plastic-active enzymes.</title>
        <authorList>
            <person name="Diaz-Garcia L."/>
            <person name="Chuvochina M."/>
            <person name="Feuerriegel G."/>
            <person name="Bunk B."/>
            <person name="Sproer C."/>
            <person name="Streit W.R."/>
            <person name="Rodriguez L.M."/>
            <person name="Overmann J."/>
            <person name="Jimenez D.J."/>
        </authorList>
    </citation>
    <scope>NUCLEOTIDE SEQUENCE</scope>
    <source>
        <strain evidence="2">MAG 2441</strain>
    </source>
</reference>
<dbReference type="InterPro" id="IPR050765">
    <property type="entry name" value="Riboflavin_Biosynth_HTPR"/>
</dbReference>
<dbReference type="EMBL" id="CP119317">
    <property type="protein sequence ID" value="WEK54437.1"/>
    <property type="molecule type" value="Genomic_DNA"/>
</dbReference>
<protein>
    <submittedName>
        <fullName evidence="2">Dihydrofolate reductase family protein</fullName>
    </submittedName>
</protein>
<dbReference type="InterPro" id="IPR024072">
    <property type="entry name" value="DHFR-like_dom_sf"/>
</dbReference>
<dbReference type="GO" id="GO:0008703">
    <property type="term" value="F:5-amino-6-(5-phosphoribosylamino)uracil reductase activity"/>
    <property type="evidence" value="ECO:0007669"/>
    <property type="project" value="InterPro"/>
</dbReference>
<accession>A0AA95EX80</accession>
<dbReference type="Proteomes" id="UP001178662">
    <property type="component" value="Chromosome"/>
</dbReference>
<dbReference type="PANTHER" id="PTHR38011:SF2">
    <property type="entry name" value="BIFUNCTIONAL DEAMINASE-REDUCTASE DOMAIN PROTEIN"/>
    <property type="match status" value="1"/>
</dbReference>
<organism evidence="2 3">
    <name type="scientific">Candidatus Cohnella colombiensis</name>
    <dbReference type="NCBI Taxonomy" id="3121368"/>
    <lineage>
        <taxon>Bacteria</taxon>
        <taxon>Bacillati</taxon>
        <taxon>Bacillota</taxon>
        <taxon>Bacilli</taxon>
        <taxon>Bacillales</taxon>
        <taxon>Paenibacillaceae</taxon>
        <taxon>Cohnella</taxon>
    </lineage>
</organism>
<dbReference type="InterPro" id="IPR002734">
    <property type="entry name" value="RibDG_C"/>
</dbReference>
<feature type="domain" description="Bacterial bifunctional deaminase-reductase C-terminal" evidence="1">
    <location>
        <begin position="15"/>
        <end position="185"/>
    </location>
</feature>
<dbReference type="Gene3D" id="3.40.430.10">
    <property type="entry name" value="Dihydrofolate Reductase, subunit A"/>
    <property type="match status" value="1"/>
</dbReference>
<proteinExistence type="predicted"/>
<dbReference type="PANTHER" id="PTHR38011">
    <property type="entry name" value="DIHYDROFOLATE REDUCTASE FAMILY PROTEIN (AFU_ORTHOLOGUE AFUA_8G06820)"/>
    <property type="match status" value="1"/>
</dbReference>
<gene>
    <name evidence="2" type="ORF">P0Y55_18185</name>
</gene>
<evidence type="ECO:0000313" key="3">
    <source>
        <dbReference type="Proteomes" id="UP001178662"/>
    </source>
</evidence>
<name>A0AA95EX80_9BACL</name>
<evidence type="ECO:0000313" key="2">
    <source>
        <dbReference type="EMBL" id="WEK54437.1"/>
    </source>
</evidence>
<evidence type="ECO:0000259" key="1">
    <source>
        <dbReference type="Pfam" id="PF01872"/>
    </source>
</evidence>
<dbReference type="GO" id="GO:0009231">
    <property type="term" value="P:riboflavin biosynthetic process"/>
    <property type="evidence" value="ECO:0007669"/>
    <property type="project" value="InterPro"/>
</dbReference>